<evidence type="ECO:0000313" key="4">
    <source>
        <dbReference type="Proteomes" id="UP000886653"/>
    </source>
</evidence>
<dbReference type="GO" id="GO:0003676">
    <property type="term" value="F:nucleic acid binding"/>
    <property type="evidence" value="ECO:0007669"/>
    <property type="project" value="InterPro"/>
</dbReference>
<comment type="subcellular location">
    <subcellularLocation>
        <location evidence="1">Mitochondrion</location>
    </subcellularLocation>
</comment>
<evidence type="ECO:0000256" key="1">
    <source>
        <dbReference type="ARBA" id="ARBA00004173"/>
    </source>
</evidence>
<protein>
    <recommendedName>
        <fullName evidence="5">Restriction endonuclease type IV Mrr domain-containing protein</fullName>
    </recommendedName>
</protein>
<keyword evidence="4" id="KW-1185">Reference proteome</keyword>
<gene>
    <name evidence="3" type="ORF">CROQUDRAFT_668343</name>
</gene>
<proteinExistence type="predicted"/>
<dbReference type="PANTHER" id="PTHR28133:SF1">
    <property type="entry name" value="REQUIRED FOR RESPIRATORY GROWTH PROTEIN 7, MITOCHONDRIAL"/>
    <property type="match status" value="1"/>
</dbReference>
<dbReference type="PANTHER" id="PTHR28133">
    <property type="entry name" value="REQUIRED FOR RESPIRATORY GROWTH PROTEIN 7, MITOCHONDRIAL"/>
    <property type="match status" value="1"/>
</dbReference>
<organism evidence="3 4">
    <name type="scientific">Cronartium quercuum f. sp. fusiforme G11</name>
    <dbReference type="NCBI Taxonomy" id="708437"/>
    <lineage>
        <taxon>Eukaryota</taxon>
        <taxon>Fungi</taxon>
        <taxon>Dikarya</taxon>
        <taxon>Basidiomycota</taxon>
        <taxon>Pucciniomycotina</taxon>
        <taxon>Pucciniomycetes</taxon>
        <taxon>Pucciniales</taxon>
        <taxon>Coleosporiaceae</taxon>
        <taxon>Cronartium</taxon>
    </lineage>
</organism>
<reference evidence="3" key="1">
    <citation type="submission" date="2013-11" db="EMBL/GenBank/DDBJ databases">
        <title>Genome sequence of the fusiform rust pathogen reveals effectors for host alternation and coevolution with pine.</title>
        <authorList>
            <consortium name="DOE Joint Genome Institute"/>
            <person name="Smith K."/>
            <person name="Pendleton A."/>
            <person name="Kubisiak T."/>
            <person name="Anderson C."/>
            <person name="Salamov A."/>
            <person name="Aerts A."/>
            <person name="Riley R."/>
            <person name="Clum A."/>
            <person name="Lindquist E."/>
            <person name="Ence D."/>
            <person name="Campbell M."/>
            <person name="Kronenberg Z."/>
            <person name="Feau N."/>
            <person name="Dhillon B."/>
            <person name="Hamelin R."/>
            <person name="Burleigh J."/>
            <person name="Smith J."/>
            <person name="Yandell M."/>
            <person name="Nelson C."/>
            <person name="Grigoriev I."/>
            <person name="Davis J."/>
        </authorList>
    </citation>
    <scope>NUCLEOTIDE SEQUENCE</scope>
    <source>
        <strain evidence="3">G11</strain>
    </source>
</reference>
<sequence>MTTSAFFRHFPIPRLLHTSTTPVKPHLRTETGCIYERHAITFMSAPVLAQGLGLVQVFHRGLRSSHDGGIDVSATWPLTPPLRVLAQCKDSRVELRFIRELEGTLVTTPNSPPVLGILFASRGFTRPALERAQSSSLPILLIHLLSPRLDPTATEGGFGLKGAYPNSMAETLLEPIRFVSAYTSSSGRGLERKPVLWNSLDEGLWKG</sequence>
<dbReference type="InterPro" id="IPR011856">
    <property type="entry name" value="tRNA_endonuc-like_dom_sf"/>
</dbReference>
<dbReference type="GO" id="GO:0005739">
    <property type="term" value="C:mitochondrion"/>
    <property type="evidence" value="ECO:0007669"/>
    <property type="project" value="UniProtKB-SubCell"/>
</dbReference>
<evidence type="ECO:0000313" key="3">
    <source>
        <dbReference type="EMBL" id="KAG0150708.1"/>
    </source>
</evidence>
<dbReference type="Gene3D" id="3.40.1350.10">
    <property type="match status" value="1"/>
</dbReference>
<comment type="caution">
    <text evidence="3">The sequence shown here is derived from an EMBL/GenBank/DDBJ whole genome shotgun (WGS) entry which is preliminary data.</text>
</comment>
<evidence type="ECO:0000256" key="2">
    <source>
        <dbReference type="ARBA" id="ARBA00023128"/>
    </source>
</evidence>
<accession>A0A9P6NUV6</accession>
<dbReference type="AlphaFoldDB" id="A0A9P6NUV6"/>
<dbReference type="Proteomes" id="UP000886653">
    <property type="component" value="Unassembled WGS sequence"/>
</dbReference>
<keyword evidence="2" id="KW-0496">Mitochondrion</keyword>
<evidence type="ECO:0008006" key="5">
    <source>
        <dbReference type="Google" id="ProtNLM"/>
    </source>
</evidence>
<dbReference type="EMBL" id="MU167217">
    <property type="protein sequence ID" value="KAG0150708.1"/>
    <property type="molecule type" value="Genomic_DNA"/>
</dbReference>
<dbReference type="OrthoDB" id="2505513at2759"/>
<name>A0A9P6NUV6_9BASI</name>
<dbReference type="InterPro" id="IPR018828">
    <property type="entry name" value="RRG7"/>
</dbReference>
<dbReference type="Pfam" id="PF10356">
    <property type="entry name" value="RRG7"/>
    <property type="match status" value="1"/>
</dbReference>